<comment type="caution">
    <text evidence="1">The sequence shown here is derived from an EMBL/GenBank/DDBJ whole genome shotgun (WGS) entry which is preliminary data.</text>
</comment>
<keyword evidence="2" id="KW-1185">Reference proteome</keyword>
<proteinExistence type="predicted"/>
<name>A0ACC6PFJ1_9BACL</name>
<gene>
    <name evidence="1" type="ORF">WKI47_17560</name>
</gene>
<evidence type="ECO:0000313" key="1">
    <source>
        <dbReference type="EMBL" id="MEJ8305719.1"/>
    </source>
</evidence>
<evidence type="ECO:0000313" key="2">
    <source>
        <dbReference type="Proteomes" id="UP001380953"/>
    </source>
</evidence>
<organism evidence="1 2">
    <name type="scientific">Saccharibacillus sacchari</name>
    <dbReference type="NCBI Taxonomy" id="456493"/>
    <lineage>
        <taxon>Bacteria</taxon>
        <taxon>Bacillati</taxon>
        <taxon>Bacillota</taxon>
        <taxon>Bacilli</taxon>
        <taxon>Bacillales</taxon>
        <taxon>Paenibacillaceae</taxon>
        <taxon>Saccharibacillus</taxon>
    </lineage>
</organism>
<accession>A0ACC6PFJ1</accession>
<sequence>MTTTIRKCHAQDLNVLREVGIETFNDTFAAQNKPENMRAYLEKAFAEQKLEQELNTAESDFFFIQHDEQLAGFLKINVGTAQSEPMGDDTLEVERIYIRTPFKRKGLGQILMNHAFSLAKQQRKTKVWLGVWEKNEPAIRFYQQRGFVLTDKHAFWMGDEKQTDWIMTKSLT</sequence>
<protein>
    <submittedName>
        <fullName evidence="1">GNAT family N-acetyltransferase</fullName>
    </submittedName>
</protein>
<dbReference type="Proteomes" id="UP001380953">
    <property type="component" value="Unassembled WGS sequence"/>
</dbReference>
<reference evidence="1" key="1">
    <citation type="submission" date="2024-03" db="EMBL/GenBank/DDBJ databases">
        <title>Whole genome sequecning of epiphytes from Marcgravia umbellata leaves.</title>
        <authorList>
            <person name="Kumar G."/>
            <person name="Savka M.A."/>
        </authorList>
    </citation>
    <scope>NUCLEOTIDE SEQUENCE</scope>
    <source>
        <strain evidence="1">RIT_BL5</strain>
    </source>
</reference>
<dbReference type="EMBL" id="JBBKAR010000045">
    <property type="protein sequence ID" value="MEJ8305719.1"/>
    <property type="molecule type" value="Genomic_DNA"/>
</dbReference>